<dbReference type="PANTHER" id="PTHR33221">
    <property type="entry name" value="WINGED HELIX-TURN-HELIX TRANSCRIPTIONAL REGULATOR, RRF2 FAMILY"/>
    <property type="match status" value="1"/>
</dbReference>
<dbReference type="NCBIfam" id="TIGR00738">
    <property type="entry name" value="rrf2_super"/>
    <property type="match status" value="1"/>
</dbReference>
<dbReference type="InterPro" id="IPR036390">
    <property type="entry name" value="WH_DNA-bd_sf"/>
</dbReference>
<dbReference type="InterPro" id="IPR000944">
    <property type="entry name" value="Tscrpt_reg_Rrf2"/>
</dbReference>
<dbReference type="Proteomes" id="UP000724149">
    <property type="component" value="Unassembled WGS sequence"/>
</dbReference>
<protein>
    <submittedName>
        <fullName evidence="1">Rrf2 family transcriptional regulator</fullName>
    </submittedName>
</protein>
<evidence type="ECO:0000313" key="1">
    <source>
        <dbReference type="EMBL" id="MBM6922377.1"/>
    </source>
</evidence>
<keyword evidence="2" id="KW-1185">Reference proteome</keyword>
<organism evidence="1 2">
    <name type="scientific">Hydrogenoanaerobacterium saccharovorans</name>
    <dbReference type="NCBI Taxonomy" id="474960"/>
    <lineage>
        <taxon>Bacteria</taxon>
        <taxon>Bacillati</taxon>
        <taxon>Bacillota</taxon>
        <taxon>Clostridia</taxon>
        <taxon>Eubacteriales</taxon>
        <taxon>Oscillospiraceae</taxon>
        <taxon>Hydrogenoanaerobacterium</taxon>
    </lineage>
</organism>
<dbReference type="SUPFAM" id="SSF46785">
    <property type="entry name" value="Winged helix' DNA-binding domain"/>
    <property type="match status" value="1"/>
</dbReference>
<sequence>MHITLEADYAVRIVHCLAKNGQRMDAKSISDETGVTLRFSLKILRKLVSAGIIKSYKGTQGGYEIARPLEEITLNDVIETVEGPFALSRCLRQDYDCGQNCCGDGDCNCVFRGIYGEISEEVKEKLTAVKFSDLVKHGETPQ</sequence>
<dbReference type="PROSITE" id="PS01332">
    <property type="entry name" value="HTH_RRF2_1"/>
    <property type="match status" value="1"/>
</dbReference>
<name>A0ABS2GIS4_9FIRM</name>
<accession>A0ABS2GIS4</accession>
<gene>
    <name evidence="1" type="ORF">H9X81_01535</name>
</gene>
<proteinExistence type="predicted"/>
<dbReference type="EMBL" id="JACSNR010000001">
    <property type="protein sequence ID" value="MBM6922377.1"/>
    <property type="molecule type" value="Genomic_DNA"/>
</dbReference>
<dbReference type="RefSeq" id="WP_204719330.1">
    <property type="nucleotide sequence ID" value="NZ_JACSNR010000001.1"/>
</dbReference>
<dbReference type="InterPro" id="IPR030489">
    <property type="entry name" value="TR_Rrf2-type_CS"/>
</dbReference>
<evidence type="ECO:0000313" key="2">
    <source>
        <dbReference type="Proteomes" id="UP000724149"/>
    </source>
</evidence>
<dbReference type="Pfam" id="PF02082">
    <property type="entry name" value="Rrf2"/>
    <property type="match status" value="1"/>
</dbReference>
<dbReference type="PANTHER" id="PTHR33221:SF2">
    <property type="entry name" value="TRANSCRIPTIONAL REGULATOR"/>
    <property type="match status" value="1"/>
</dbReference>
<comment type="caution">
    <text evidence="1">The sequence shown here is derived from an EMBL/GenBank/DDBJ whole genome shotgun (WGS) entry which is preliminary data.</text>
</comment>
<dbReference type="PROSITE" id="PS51197">
    <property type="entry name" value="HTH_RRF2_2"/>
    <property type="match status" value="1"/>
</dbReference>
<dbReference type="InterPro" id="IPR036388">
    <property type="entry name" value="WH-like_DNA-bd_sf"/>
</dbReference>
<reference evidence="1 2" key="1">
    <citation type="journal article" date="2021" name="Sci. Rep.">
        <title>The distribution of antibiotic resistance genes in chicken gut microbiota commensals.</title>
        <authorList>
            <person name="Juricova H."/>
            <person name="Matiasovicova J."/>
            <person name="Kubasova T."/>
            <person name="Cejkova D."/>
            <person name="Rychlik I."/>
        </authorList>
    </citation>
    <scope>NUCLEOTIDE SEQUENCE [LARGE SCALE GENOMIC DNA]</scope>
    <source>
        <strain evidence="1 2">An564</strain>
    </source>
</reference>
<dbReference type="Gene3D" id="1.10.10.10">
    <property type="entry name" value="Winged helix-like DNA-binding domain superfamily/Winged helix DNA-binding domain"/>
    <property type="match status" value="1"/>
</dbReference>